<organism evidence="2 3">
    <name type="scientific">Rhynchosporium agropyri</name>
    <dbReference type="NCBI Taxonomy" id="914238"/>
    <lineage>
        <taxon>Eukaryota</taxon>
        <taxon>Fungi</taxon>
        <taxon>Dikarya</taxon>
        <taxon>Ascomycota</taxon>
        <taxon>Pezizomycotina</taxon>
        <taxon>Leotiomycetes</taxon>
        <taxon>Helotiales</taxon>
        <taxon>Ploettnerulaceae</taxon>
        <taxon>Rhynchosporium</taxon>
    </lineage>
</organism>
<dbReference type="GO" id="GO:0043531">
    <property type="term" value="F:ADP binding"/>
    <property type="evidence" value="ECO:0007669"/>
    <property type="project" value="InterPro"/>
</dbReference>
<dbReference type="PANTHER" id="PTHR35205">
    <property type="entry name" value="NB-ARC AND TPR DOMAIN PROTEIN"/>
    <property type="match status" value="1"/>
</dbReference>
<dbReference type="Pfam" id="PF00931">
    <property type="entry name" value="NB-ARC"/>
    <property type="match status" value="1"/>
</dbReference>
<dbReference type="EMBL" id="FJUX01000005">
    <property type="protein sequence ID" value="CZS90244.1"/>
    <property type="molecule type" value="Genomic_DNA"/>
</dbReference>
<feature type="domain" description="NB-ARC" evidence="1">
    <location>
        <begin position="272"/>
        <end position="410"/>
    </location>
</feature>
<gene>
    <name evidence="2" type="ORF">RAG0_01385</name>
</gene>
<dbReference type="Proteomes" id="UP000178912">
    <property type="component" value="Unassembled WGS sequence"/>
</dbReference>
<evidence type="ECO:0000313" key="2">
    <source>
        <dbReference type="EMBL" id="CZS90244.1"/>
    </source>
</evidence>
<dbReference type="InterPro" id="IPR027417">
    <property type="entry name" value="P-loop_NTPase"/>
</dbReference>
<proteinExistence type="predicted"/>
<dbReference type="OrthoDB" id="6161812at2759"/>
<keyword evidence="3" id="KW-1185">Reference proteome</keyword>
<evidence type="ECO:0000259" key="1">
    <source>
        <dbReference type="Pfam" id="PF00931"/>
    </source>
</evidence>
<dbReference type="PANTHER" id="PTHR35205:SF1">
    <property type="entry name" value="ZU5 DOMAIN-CONTAINING PROTEIN"/>
    <property type="match status" value="1"/>
</dbReference>
<evidence type="ECO:0000313" key="3">
    <source>
        <dbReference type="Proteomes" id="UP000178912"/>
    </source>
</evidence>
<dbReference type="Gene3D" id="3.40.50.300">
    <property type="entry name" value="P-loop containing nucleotide triphosphate hydrolases"/>
    <property type="match status" value="1"/>
</dbReference>
<dbReference type="AlphaFoldDB" id="A0A1E1K146"/>
<dbReference type="InterPro" id="IPR002182">
    <property type="entry name" value="NB-ARC"/>
</dbReference>
<sequence length="610" mass="68774">MLPAQAPNIRFGNRCLFNRLKIIIKVNREITTQSAVFVHQWGHNQPDRSTQWTPQDWMSPSSVTGTTLLRDAKDPWSHVTVIKPTLGHFRQCTDIFETHLPAGLHAAYFWGIIGVLLQLTIQDSQALLRIPKMLKALGYNAQAFNRHYSTISQGDPDHVKEVCFDIQVSLVKFFTTAVNTIRNPESAIQLYKQETGNCLHGQEDPGSSFQSQFIIVTQSLSEVLARIDNLIPHQSTLTEEINSLDVAAVTNQVPLLELPTKTYSNFFNRVETFNKIDQILSRDGSTTNLRSTALYGLGGVGKSSIAAGYMNRKIEEKKYDGLFWVYSEDTAALPQSFTDIAIRLKLPGAQPNLHDENLKLVQNWLQTTENTWLINYDNVEDDKVLMLYWPVASHGRALITTRDHNLVHKFATVGLEIASWDTETGSEFLLFLLKDNISHDIQAEGISATDLAEKLGGHALGVEHMAGLIRSRSWSISEFMRIYLKDPRRVHKKGLEALWDISFGTLEKDSRVSLGAVSFLVSDHIAQTKLFSILSLTWDSGDNARIHASTDTDTIYESSVKIFLLHRIGREQIKWAEDLTSRLFPERQTSNPLYSISYRSALAIFCGRGK</sequence>
<accession>A0A1E1K146</accession>
<protein>
    <recommendedName>
        <fullName evidence="1">NB-ARC domain-containing protein</fullName>
    </recommendedName>
</protein>
<dbReference type="SUPFAM" id="SSF52540">
    <property type="entry name" value="P-loop containing nucleoside triphosphate hydrolases"/>
    <property type="match status" value="1"/>
</dbReference>
<reference evidence="3" key="1">
    <citation type="submission" date="2016-03" db="EMBL/GenBank/DDBJ databases">
        <authorList>
            <person name="Guldener U."/>
        </authorList>
    </citation>
    <scope>NUCLEOTIDE SEQUENCE [LARGE SCALE GENOMIC DNA]</scope>
    <source>
        <strain evidence="3">04CH-RAC-A.6.1</strain>
    </source>
</reference>
<name>A0A1E1K146_9HELO</name>